<keyword evidence="10" id="KW-1185">Reference proteome</keyword>
<evidence type="ECO:0000256" key="2">
    <source>
        <dbReference type="ARBA" id="ARBA00022761"/>
    </source>
</evidence>
<evidence type="ECO:0000256" key="4">
    <source>
        <dbReference type="ARBA" id="ARBA00023157"/>
    </source>
</evidence>
<evidence type="ECO:0000313" key="10">
    <source>
        <dbReference type="Proteomes" id="UP000002051"/>
    </source>
</evidence>
<reference evidence="11" key="5">
    <citation type="journal article" date="2018" name="Nat. Plants">
        <title>Whole-genome landscape of Medicago truncatula symbiotic genes.</title>
        <authorList>
            <person name="Pecrix Y."/>
            <person name="Staton S.E."/>
            <person name="Sallet E."/>
            <person name="Lelandais-Briere C."/>
            <person name="Moreau S."/>
            <person name="Carrere S."/>
            <person name="Blein T."/>
            <person name="Jardinaud M.F."/>
            <person name="Latrasse D."/>
            <person name="Zouine M."/>
            <person name="Zahm M."/>
            <person name="Kreplak J."/>
            <person name="Mayjonade B."/>
            <person name="Satge C."/>
            <person name="Perez M."/>
            <person name="Cauet S."/>
            <person name="Marande W."/>
            <person name="Chantry-Darmon C."/>
            <person name="Lopez-Roques C."/>
            <person name="Bouchez O."/>
            <person name="Berard A."/>
            <person name="Debelle F."/>
            <person name="Munos S."/>
            <person name="Bendahmane A."/>
            <person name="Berges H."/>
            <person name="Niebel A."/>
            <person name="Buitink J."/>
            <person name="Frugier F."/>
            <person name="Benhamed M."/>
            <person name="Crespi M."/>
            <person name="Gouzy J."/>
            <person name="Gamas P."/>
        </authorList>
    </citation>
    <scope>NUCLEOTIDE SEQUENCE [LARGE SCALE GENOMIC DNA]</scope>
    <source>
        <strain evidence="11">cv. Jemalong A17</strain>
    </source>
</reference>
<accession>G7L8V9</accession>
<proteinExistence type="evidence at transcript level"/>
<reference evidence="6 10" key="1">
    <citation type="journal article" date="2011" name="Nature">
        <title>The Medicago genome provides insight into the evolution of rhizobial symbioses.</title>
        <authorList>
            <person name="Young N.D."/>
            <person name="Debelle F."/>
            <person name="Oldroyd G.E."/>
            <person name="Geurts R."/>
            <person name="Cannon S.B."/>
            <person name="Udvardi M.K."/>
            <person name="Benedito V.A."/>
            <person name="Mayer K.F."/>
            <person name="Gouzy J."/>
            <person name="Schoof H."/>
            <person name="Van de Peer Y."/>
            <person name="Proost S."/>
            <person name="Cook D.R."/>
            <person name="Meyers B.C."/>
            <person name="Spannagl M."/>
            <person name="Cheung F."/>
            <person name="De Mita S."/>
            <person name="Krishnakumar V."/>
            <person name="Gundlach H."/>
            <person name="Zhou S."/>
            <person name="Mudge J."/>
            <person name="Bharti A.K."/>
            <person name="Murray J.D."/>
            <person name="Naoumkina M.A."/>
            <person name="Rosen B."/>
            <person name="Silverstein K.A."/>
            <person name="Tang H."/>
            <person name="Rombauts S."/>
            <person name="Zhao P.X."/>
            <person name="Zhou P."/>
            <person name="Barbe V."/>
            <person name="Bardou P."/>
            <person name="Bechner M."/>
            <person name="Bellec A."/>
            <person name="Berger A."/>
            <person name="Berges H."/>
            <person name="Bidwell S."/>
            <person name="Bisseling T."/>
            <person name="Choisne N."/>
            <person name="Couloux A."/>
            <person name="Denny R."/>
            <person name="Deshpande S."/>
            <person name="Dai X."/>
            <person name="Doyle J.J."/>
            <person name="Dudez A.M."/>
            <person name="Farmer A.D."/>
            <person name="Fouteau S."/>
            <person name="Franken C."/>
            <person name="Gibelin C."/>
            <person name="Gish J."/>
            <person name="Goldstein S."/>
            <person name="Gonzalez A.J."/>
            <person name="Green P.J."/>
            <person name="Hallab A."/>
            <person name="Hartog M."/>
            <person name="Hua A."/>
            <person name="Humphray S.J."/>
            <person name="Jeong D.H."/>
            <person name="Jing Y."/>
            <person name="Jocker A."/>
            <person name="Kenton S.M."/>
            <person name="Kim D.J."/>
            <person name="Klee K."/>
            <person name="Lai H."/>
            <person name="Lang C."/>
            <person name="Lin S."/>
            <person name="Macmil S.L."/>
            <person name="Magdelenat G."/>
            <person name="Matthews L."/>
            <person name="McCorrison J."/>
            <person name="Monaghan E.L."/>
            <person name="Mun J.H."/>
            <person name="Najar F.Z."/>
            <person name="Nicholson C."/>
            <person name="Noirot C."/>
            <person name="O'Bleness M."/>
            <person name="Paule C.R."/>
            <person name="Poulain J."/>
            <person name="Prion F."/>
            <person name="Qin B."/>
            <person name="Qu C."/>
            <person name="Retzel E.F."/>
            <person name="Riddle C."/>
            <person name="Sallet E."/>
            <person name="Samain S."/>
            <person name="Samson N."/>
            <person name="Sanders I."/>
            <person name="Saurat O."/>
            <person name="Scarpelli C."/>
            <person name="Schiex T."/>
            <person name="Segurens B."/>
            <person name="Severin A.J."/>
            <person name="Sherrier D.J."/>
            <person name="Shi R."/>
            <person name="Sims S."/>
            <person name="Singer S.R."/>
            <person name="Sinharoy S."/>
            <person name="Sterck L."/>
            <person name="Viollet A."/>
            <person name="Wang B.B."/>
            <person name="Wang K."/>
            <person name="Wang M."/>
            <person name="Wang X."/>
            <person name="Warfsmann J."/>
            <person name="Weissenbach J."/>
            <person name="White D.D."/>
            <person name="White J.D."/>
            <person name="Wiley G.B."/>
            <person name="Wincker P."/>
            <person name="Xing Y."/>
            <person name="Yang L."/>
            <person name="Yao Z."/>
            <person name="Ying F."/>
            <person name="Zhai J."/>
            <person name="Zhou L."/>
            <person name="Zuber A."/>
            <person name="Denarie J."/>
            <person name="Dixon R.A."/>
            <person name="May G.D."/>
            <person name="Schwartz D.C."/>
            <person name="Rogers J."/>
            <person name="Quetier F."/>
            <person name="Town C.D."/>
            <person name="Roe B.A."/>
        </authorList>
    </citation>
    <scope>NUCLEOTIDE SEQUENCE [LARGE SCALE GENOMIC DNA]</scope>
    <source>
        <strain evidence="6">A17</strain>
        <strain evidence="9 10">cv. Jemalong A17</strain>
    </source>
</reference>
<evidence type="ECO:0000256" key="1">
    <source>
        <dbReference type="ARBA" id="ARBA00007178"/>
    </source>
</evidence>
<dbReference type="InterPro" id="IPR050253">
    <property type="entry name" value="Seed_Storage-Functional"/>
</dbReference>
<dbReference type="Pfam" id="PF00190">
    <property type="entry name" value="Cupin_1"/>
    <property type="match status" value="2"/>
</dbReference>
<dbReference type="HOGENOM" id="CLU_026341_0_0_1"/>
<organism evidence="6 10">
    <name type="scientific">Medicago truncatula</name>
    <name type="common">Barrel medic</name>
    <name type="synonym">Medicago tribuloides</name>
    <dbReference type="NCBI Taxonomy" id="3880"/>
    <lineage>
        <taxon>Eukaryota</taxon>
        <taxon>Viridiplantae</taxon>
        <taxon>Streptophyta</taxon>
        <taxon>Embryophyta</taxon>
        <taxon>Tracheophyta</taxon>
        <taxon>Spermatophyta</taxon>
        <taxon>Magnoliopsida</taxon>
        <taxon>eudicotyledons</taxon>
        <taxon>Gunneridae</taxon>
        <taxon>Pentapetalae</taxon>
        <taxon>rosids</taxon>
        <taxon>fabids</taxon>
        <taxon>Fabales</taxon>
        <taxon>Fabaceae</taxon>
        <taxon>Papilionoideae</taxon>
        <taxon>50 kb inversion clade</taxon>
        <taxon>NPAAA clade</taxon>
        <taxon>Hologalegina</taxon>
        <taxon>IRL clade</taxon>
        <taxon>Trifolieae</taxon>
        <taxon>Medicago</taxon>
    </lineage>
</organism>
<dbReference type="CDD" id="cd02242">
    <property type="entry name" value="cupin_11S_legumin_N"/>
    <property type="match status" value="1"/>
</dbReference>
<dbReference type="OrthoDB" id="735591at2759"/>
<evidence type="ECO:0000313" key="6">
    <source>
        <dbReference type="EMBL" id="AET04449.2"/>
    </source>
</evidence>
<evidence type="ECO:0000259" key="5">
    <source>
        <dbReference type="SMART" id="SM00835"/>
    </source>
</evidence>
<evidence type="ECO:0000313" key="8">
    <source>
        <dbReference type="EMBL" id="RHN42787.1"/>
    </source>
</evidence>
<evidence type="ECO:0000313" key="9">
    <source>
        <dbReference type="EnsemblPlants" id="AET04449"/>
    </source>
</evidence>
<dbReference type="PRINTS" id="PR00439">
    <property type="entry name" value="11SGLOBULIN"/>
</dbReference>
<dbReference type="KEGG" id="mtr:11414626"/>
<accession>I3T1B1</accession>
<reference evidence="9" key="4">
    <citation type="submission" date="2015-04" db="UniProtKB">
        <authorList>
            <consortium name="EnsemblPlants"/>
        </authorList>
    </citation>
    <scope>IDENTIFICATION</scope>
    <source>
        <strain evidence="9">cv. Jemalong A17</strain>
    </source>
</reference>
<dbReference type="PaxDb" id="3880-AET04449"/>
<dbReference type="Proteomes" id="UP000002051">
    <property type="component" value="Chromosome 8"/>
</dbReference>
<dbReference type="CDD" id="cd02243">
    <property type="entry name" value="cupin_11S_legumin_C"/>
    <property type="match status" value="1"/>
</dbReference>
<dbReference type="EnsemblPlants" id="AET04449">
    <property type="protein sequence ID" value="AET04449"/>
    <property type="gene ID" value="MTR_8g088860"/>
</dbReference>
<evidence type="ECO:0000256" key="3">
    <source>
        <dbReference type="ARBA" id="ARBA00023129"/>
    </source>
</evidence>
<protein>
    <submittedName>
        <fullName evidence="6">Glutelin type-B-like protein</fullName>
    </submittedName>
    <submittedName>
        <fullName evidence="8">Putative 11-S seed storage protein, plant</fullName>
    </submittedName>
</protein>
<name>G7L8V9_MEDTR</name>
<keyword evidence="4" id="KW-1015">Disulfide bond</keyword>
<dbReference type="Proteomes" id="UP000265566">
    <property type="component" value="Chromosome 8"/>
</dbReference>
<dbReference type="GO" id="GO:0045735">
    <property type="term" value="F:nutrient reservoir activity"/>
    <property type="evidence" value="ECO:0007669"/>
    <property type="project" value="UniProtKB-KW"/>
</dbReference>
<dbReference type="eggNOG" id="ENOG502QUW2">
    <property type="taxonomic scope" value="Eukaryota"/>
</dbReference>
<dbReference type="PANTHER" id="PTHR31189:SF45">
    <property type="entry name" value="OS09G0552500 PROTEIN"/>
    <property type="match status" value="1"/>
</dbReference>
<dbReference type="SMART" id="SM00835">
    <property type="entry name" value="Cupin_1"/>
    <property type="match status" value="2"/>
</dbReference>
<evidence type="ECO:0000313" key="7">
    <source>
        <dbReference type="EMBL" id="AFK46303.1"/>
    </source>
</evidence>
<dbReference type="Gramene" id="rna49274">
    <property type="protein sequence ID" value="RHN42787.1"/>
    <property type="gene ID" value="gene49274"/>
</dbReference>
<feature type="domain" description="Cupin type-1" evidence="5">
    <location>
        <begin position="192"/>
        <end position="342"/>
    </location>
</feature>
<gene>
    <name evidence="9" type="primary">11414626</name>
    <name evidence="6" type="ordered locus">MTR_8g088860</name>
    <name evidence="8" type="ORF">MtrunA17_Chr8g0380731</name>
</gene>
<dbReference type="InterPro" id="IPR014710">
    <property type="entry name" value="RmlC-like_jellyroll"/>
</dbReference>
<dbReference type="SUPFAM" id="SSF51182">
    <property type="entry name" value="RmlC-like cupins"/>
    <property type="match status" value="1"/>
</dbReference>
<reference evidence="6 10" key="3">
    <citation type="journal article" date="2014" name="BMC Genomics">
        <title>An improved genome release (version Mt4.0) for the model legume Medicago truncatula.</title>
        <authorList>
            <person name="Tang H."/>
            <person name="Krishnakumar V."/>
            <person name="Bidwell S."/>
            <person name="Rosen B."/>
            <person name="Chan A."/>
            <person name="Zhou S."/>
            <person name="Gentzbittel L."/>
            <person name="Childs K.L."/>
            <person name="Yandell M."/>
            <person name="Gundlach H."/>
            <person name="Mayer K.F."/>
            <person name="Schwartz D.C."/>
            <person name="Town C.D."/>
        </authorList>
    </citation>
    <scope>GENOME REANNOTATION</scope>
    <source>
        <strain evidence="9 10">cv. Jemalong A17</strain>
    </source>
</reference>
<comment type="similarity">
    <text evidence="1">Belongs to the 11S seed storage protein (globulins) family.</text>
</comment>
<keyword evidence="2" id="KW-0758">Storage protein</keyword>
<dbReference type="AlphaFoldDB" id="G7L8V9"/>
<dbReference type="ProMEX" id="G7L8V9"/>
<keyword evidence="3" id="KW-0708">Seed storage protein</keyword>
<evidence type="ECO:0000313" key="11">
    <source>
        <dbReference type="Proteomes" id="UP000265566"/>
    </source>
</evidence>
<dbReference type="Gene3D" id="2.60.120.10">
    <property type="entry name" value="Jelly Rolls"/>
    <property type="match status" value="2"/>
</dbReference>
<dbReference type="EMBL" id="BT146509">
    <property type="protein sequence ID" value="AFK46303.1"/>
    <property type="molecule type" value="mRNA"/>
</dbReference>
<dbReference type="EMBL" id="CM001224">
    <property type="protein sequence ID" value="AET04449.2"/>
    <property type="molecule type" value="Genomic_DNA"/>
</dbReference>
<dbReference type="InterPro" id="IPR006044">
    <property type="entry name" value="11S_seedstore_pln"/>
</dbReference>
<reference evidence="8" key="6">
    <citation type="journal article" date="2018" name="Nat. Plants">
        <title>Whole-genome landscape of Medicago truncatula symbiotic genes.</title>
        <authorList>
            <person name="Pecrix Y."/>
            <person name="Gamas P."/>
            <person name="Carrere S."/>
        </authorList>
    </citation>
    <scope>NUCLEOTIDE SEQUENCE</scope>
    <source>
        <tissue evidence="8">Leaves</tissue>
    </source>
</reference>
<dbReference type="STRING" id="3880.G7L8V9"/>
<dbReference type="InterPro" id="IPR006045">
    <property type="entry name" value="Cupin_1"/>
</dbReference>
<dbReference type="PANTHER" id="PTHR31189">
    <property type="entry name" value="OS03G0336100 PROTEIN-RELATED"/>
    <property type="match status" value="1"/>
</dbReference>
<accession>A0A0C3Y5A6</accession>
<sequence>MELDLTPKTAQPLLEGDGGGYYIWLSSQVPVLAKTNVGAGQLVLQPRGFALPHYADSNKVGYVIEGTDGVVGMVLPNTGKEVVLKLKKGDVIPVPIGGVSWWFNDGESDLNIIFLGETSIAHVSGEFTYFFLTGVQGLLSSFSSDLISKVYNFNKDEVTKLTQSQKGVVIIKLEKGQPMPKPKLDLTKDFVYDIDAKTPEIKAQNVGLVTTLTEKDFPFIKDVGLSVIRVKLEPNAIKAPSNLITPGIQLIYIARGSGKIEIVGINGKRVLDAQVKAGHLIVVPHFFVVAQIAGEEEGMESYSIVTTTKPLFEELAGKTSVWGALSPNVQQVSFNVDSEFNKLFISKATETTSLILPTI</sequence>
<feature type="domain" description="Cupin type-1" evidence="5">
    <location>
        <begin position="3"/>
        <end position="159"/>
    </location>
</feature>
<reference evidence="7" key="2">
    <citation type="submission" date="2012-05" db="EMBL/GenBank/DDBJ databases">
        <authorList>
            <person name="Krishnakumar V."/>
            <person name="Cheung F."/>
            <person name="Xiao Y."/>
            <person name="Chan A."/>
            <person name="Moskal W.A."/>
            <person name="Town C.D."/>
        </authorList>
    </citation>
    <scope>NUCLEOTIDE SEQUENCE</scope>
</reference>
<dbReference type="EMBL" id="PSQE01000008">
    <property type="protein sequence ID" value="RHN42787.1"/>
    <property type="molecule type" value="Genomic_DNA"/>
</dbReference>
<dbReference type="ExpressionAtlas" id="G7L8V9">
    <property type="expression patterns" value="differential"/>
</dbReference>
<dbReference type="InterPro" id="IPR011051">
    <property type="entry name" value="RmlC_Cupin_sf"/>
</dbReference>